<dbReference type="EMBL" id="SNRY01002993">
    <property type="protein sequence ID" value="KAA6322651.1"/>
    <property type="molecule type" value="Genomic_DNA"/>
</dbReference>
<reference evidence="1" key="1">
    <citation type="submission" date="2019-03" db="EMBL/GenBank/DDBJ databases">
        <title>Single cell metagenomics reveals metabolic interactions within the superorganism composed of flagellate Streblomastix strix and complex community of Bacteroidetes bacteria on its surface.</title>
        <authorList>
            <person name="Treitli S.C."/>
            <person name="Kolisko M."/>
            <person name="Husnik F."/>
            <person name="Keeling P."/>
            <person name="Hampl V."/>
        </authorList>
    </citation>
    <scope>NUCLEOTIDE SEQUENCE</scope>
    <source>
        <strain evidence="1">STM</strain>
    </source>
</reference>
<organism evidence="1">
    <name type="scientific">termite gut metagenome</name>
    <dbReference type="NCBI Taxonomy" id="433724"/>
    <lineage>
        <taxon>unclassified sequences</taxon>
        <taxon>metagenomes</taxon>
        <taxon>organismal metagenomes</taxon>
    </lineage>
</organism>
<accession>A0A5J4QNN7</accession>
<evidence type="ECO:0000313" key="1">
    <source>
        <dbReference type="EMBL" id="KAA6322651.1"/>
    </source>
</evidence>
<proteinExistence type="predicted"/>
<sequence length="37" mass="4224">MGATRNFYEKLIISFGELCKIAEPDTSTLDLFKTKLE</sequence>
<protein>
    <submittedName>
        <fullName evidence="1">Uncharacterized protein</fullName>
    </submittedName>
</protein>
<gene>
    <name evidence="1" type="ORF">EZS27_027823</name>
</gene>
<name>A0A5J4QNN7_9ZZZZ</name>
<comment type="caution">
    <text evidence="1">The sequence shown here is derived from an EMBL/GenBank/DDBJ whole genome shotgun (WGS) entry which is preliminary data.</text>
</comment>
<dbReference type="AlphaFoldDB" id="A0A5J4QNN7"/>